<keyword evidence="1" id="KW-0418">Kinase</keyword>
<dbReference type="AlphaFoldDB" id="N2BVA0"/>
<dbReference type="Gene3D" id="3.30.565.10">
    <property type="entry name" value="Histidine kinase-like ATPase, C-terminal domain"/>
    <property type="match status" value="1"/>
</dbReference>
<keyword evidence="1" id="KW-0808">Transferase</keyword>
<dbReference type="Pfam" id="PF02518">
    <property type="entry name" value="HATPase_c"/>
    <property type="match status" value="1"/>
</dbReference>
<protein>
    <recommendedName>
        <fullName evidence="3">Histidine kinase domain-containing protein</fullName>
    </recommendedName>
</protein>
<evidence type="ECO:0000256" key="1">
    <source>
        <dbReference type="ARBA" id="ARBA00022777"/>
    </source>
</evidence>
<evidence type="ECO:0000313" key="4">
    <source>
        <dbReference type="EMBL" id="EMZ42475.1"/>
    </source>
</evidence>
<evidence type="ECO:0000256" key="2">
    <source>
        <dbReference type="SAM" id="Phobius"/>
    </source>
</evidence>
<name>N2BVA0_9ACTN</name>
<feature type="transmembrane region" description="Helical" evidence="2">
    <location>
        <begin position="22"/>
        <end position="43"/>
    </location>
</feature>
<dbReference type="SMART" id="SM00387">
    <property type="entry name" value="HATPase_c"/>
    <property type="match status" value="1"/>
</dbReference>
<dbReference type="EMBL" id="AGXC01000001">
    <property type="protein sequence ID" value="EMZ42475.1"/>
    <property type="molecule type" value="Genomic_DNA"/>
</dbReference>
<feature type="domain" description="Histidine kinase" evidence="3">
    <location>
        <begin position="334"/>
        <end position="440"/>
    </location>
</feature>
<evidence type="ECO:0000313" key="5">
    <source>
        <dbReference type="Proteomes" id="UP000012651"/>
    </source>
</evidence>
<dbReference type="InterPro" id="IPR029016">
    <property type="entry name" value="GAF-like_dom_sf"/>
</dbReference>
<dbReference type="InterPro" id="IPR010559">
    <property type="entry name" value="Sig_transdc_His_kin_internal"/>
</dbReference>
<evidence type="ECO:0000259" key="3">
    <source>
        <dbReference type="PROSITE" id="PS50109"/>
    </source>
</evidence>
<sequence length="447" mass="49537">MSSVFAKKYRNRTRWAHNVSKMVGYLLVGCSIFLLVLLFMLMHTNPNPVPALIIISAFVLLCFFYAYVIVLPDDLTLTATDRTLQTASQLLTFASQGLSPEMATGVCSIILPETFASAIAVTDGSLMLATAGKNADKYPMGHPVNQATLDSVKTGQTQIFYRDEVPSNDMFPLRAGIVVPLKVHNEVVGTIELYYTRAGQIDQRQIALSTGFGELLSSQLVSYELEQQFKRSSQIELRALQSQVDPHFLFNTIGTIVSVVRTDPGRARTLLIDFSNYYRQTLGDAESLIPLSREFEQGMRYITLMQARYGEDRLCITTSLDPDTVDMLVPPFILQPILENCVKHGMREIEPLHIGFSSKSIDDGVEITVVDDGVGMPPEVLASAFDSNARTEQPLQKGCGLALCNVMSRVRYFFDFRSGIDIQSTLGEGTTVRFKLVGAPRRSKTAE</sequence>
<dbReference type="GO" id="GO:0016020">
    <property type="term" value="C:membrane"/>
    <property type="evidence" value="ECO:0007669"/>
    <property type="project" value="InterPro"/>
</dbReference>
<accession>N2BVA0</accession>
<dbReference type="SUPFAM" id="SSF55781">
    <property type="entry name" value="GAF domain-like"/>
    <property type="match status" value="1"/>
</dbReference>
<keyword evidence="5" id="KW-1185">Reference proteome</keyword>
<dbReference type="Gene3D" id="3.30.450.40">
    <property type="match status" value="1"/>
</dbReference>
<keyword evidence="2" id="KW-1133">Transmembrane helix</keyword>
<gene>
    <name evidence="4" type="ORF">HMPREF1091_00033</name>
</gene>
<dbReference type="HOGENOM" id="CLU_020473_3_0_11"/>
<feature type="transmembrane region" description="Helical" evidence="2">
    <location>
        <begin position="49"/>
        <end position="70"/>
    </location>
</feature>
<dbReference type="PATRIC" id="fig|997872.3.peg.32"/>
<comment type="caution">
    <text evidence="4">The sequence shown here is derived from an EMBL/GenBank/DDBJ whole genome shotgun (WGS) entry which is preliminary data.</text>
</comment>
<dbReference type="Pfam" id="PF06580">
    <property type="entry name" value="His_kinase"/>
    <property type="match status" value="1"/>
</dbReference>
<dbReference type="PANTHER" id="PTHR34220">
    <property type="entry name" value="SENSOR HISTIDINE KINASE YPDA"/>
    <property type="match status" value="1"/>
</dbReference>
<dbReference type="InterPro" id="IPR005467">
    <property type="entry name" value="His_kinase_dom"/>
</dbReference>
<dbReference type="InterPro" id="IPR050640">
    <property type="entry name" value="Bact_2-comp_sensor_kinase"/>
</dbReference>
<proteinExistence type="predicted"/>
<dbReference type="Proteomes" id="UP000012651">
    <property type="component" value="Unassembled WGS sequence"/>
</dbReference>
<dbReference type="RefSeq" id="WP_002562808.1">
    <property type="nucleotide sequence ID" value="NZ_KB822533.1"/>
</dbReference>
<organism evidence="4 5">
    <name type="scientific">Atopobium minutum 10063974</name>
    <dbReference type="NCBI Taxonomy" id="997872"/>
    <lineage>
        <taxon>Bacteria</taxon>
        <taxon>Bacillati</taxon>
        <taxon>Actinomycetota</taxon>
        <taxon>Coriobacteriia</taxon>
        <taxon>Coriobacteriales</taxon>
        <taxon>Atopobiaceae</taxon>
        <taxon>Atopobium</taxon>
    </lineage>
</organism>
<dbReference type="PANTHER" id="PTHR34220:SF7">
    <property type="entry name" value="SENSOR HISTIDINE KINASE YPDA"/>
    <property type="match status" value="1"/>
</dbReference>
<keyword evidence="2" id="KW-0472">Membrane</keyword>
<dbReference type="InterPro" id="IPR036890">
    <property type="entry name" value="HATPase_C_sf"/>
</dbReference>
<dbReference type="PROSITE" id="PS50109">
    <property type="entry name" value="HIS_KIN"/>
    <property type="match status" value="1"/>
</dbReference>
<reference evidence="4 5" key="1">
    <citation type="submission" date="2013-03" db="EMBL/GenBank/DDBJ databases">
        <title>The Genome Sequence of Atopobium minutum 10063974.</title>
        <authorList>
            <consortium name="The Broad Institute Genome Sequencing Platform"/>
            <person name="Earl A."/>
            <person name="Ward D."/>
            <person name="Feldgarden M."/>
            <person name="Gevers D."/>
            <person name="Lambert T."/>
            <person name="Marvaud J.-C."/>
            <person name="Courvalin P."/>
            <person name="Walker B."/>
            <person name="Young S.K."/>
            <person name="Zeng Q."/>
            <person name="Gargeya S."/>
            <person name="Fitzgerald M."/>
            <person name="Haas B."/>
            <person name="Abouelleil A."/>
            <person name="Alvarado L."/>
            <person name="Arachchi H.M."/>
            <person name="Berlin A.M."/>
            <person name="Chapman S.B."/>
            <person name="Dewar J."/>
            <person name="Goldberg J."/>
            <person name="Griggs A."/>
            <person name="Gujja S."/>
            <person name="Hansen M."/>
            <person name="Howarth C."/>
            <person name="Imamovic A."/>
            <person name="Larimer J."/>
            <person name="McCowan C."/>
            <person name="Murphy C."/>
            <person name="Neiman D."/>
            <person name="Pearson M."/>
            <person name="Priest M."/>
            <person name="Roberts A."/>
            <person name="Saif S."/>
            <person name="Shea T."/>
            <person name="Sisk P."/>
            <person name="Sykes S."/>
            <person name="Wortman J."/>
            <person name="Nusbaum C."/>
            <person name="Birren B."/>
        </authorList>
    </citation>
    <scope>NUCLEOTIDE SEQUENCE [LARGE SCALE GENOMIC DNA]</scope>
    <source>
        <strain evidence="4 5">10063974</strain>
    </source>
</reference>
<keyword evidence="2" id="KW-0812">Transmembrane</keyword>
<dbReference type="GO" id="GO:0000155">
    <property type="term" value="F:phosphorelay sensor kinase activity"/>
    <property type="evidence" value="ECO:0007669"/>
    <property type="project" value="InterPro"/>
</dbReference>
<dbReference type="InterPro" id="IPR003594">
    <property type="entry name" value="HATPase_dom"/>
</dbReference>
<dbReference type="SUPFAM" id="SSF55874">
    <property type="entry name" value="ATPase domain of HSP90 chaperone/DNA topoisomerase II/histidine kinase"/>
    <property type="match status" value="1"/>
</dbReference>
<dbReference type="OrthoDB" id="2514702at2"/>